<feature type="transmembrane region" description="Helical" evidence="6">
    <location>
        <begin position="151"/>
        <end position="169"/>
    </location>
</feature>
<feature type="domain" description="EamA" evidence="7">
    <location>
        <begin position="150"/>
        <end position="280"/>
    </location>
</feature>
<keyword evidence="9" id="KW-1185">Reference proteome</keyword>
<keyword evidence="3 6" id="KW-0812">Transmembrane</keyword>
<feature type="transmembrane region" description="Helical" evidence="6">
    <location>
        <begin position="65"/>
        <end position="85"/>
    </location>
</feature>
<keyword evidence="5 6" id="KW-0472">Membrane</keyword>
<evidence type="ECO:0000259" key="7">
    <source>
        <dbReference type="Pfam" id="PF00892"/>
    </source>
</evidence>
<protein>
    <submittedName>
        <fullName evidence="8">EamA family transporter</fullName>
    </submittedName>
</protein>
<dbReference type="SUPFAM" id="SSF103481">
    <property type="entry name" value="Multidrug resistance efflux transporter EmrE"/>
    <property type="match status" value="2"/>
</dbReference>
<evidence type="ECO:0000313" key="8">
    <source>
        <dbReference type="EMBL" id="MVW63645.1"/>
    </source>
</evidence>
<evidence type="ECO:0000256" key="3">
    <source>
        <dbReference type="ARBA" id="ARBA00022692"/>
    </source>
</evidence>
<evidence type="ECO:0000256" key="6">
    <source>
        <dbReference type="SAM" id="Phobius"/>
    </source>
</evidence>
<feature type="transmembrane region" description="Helical" evidence="6">
    <location>
        <begin position="240"/>
        <end position="259"/>
    </location>
</feature>
<feature type="domain" description="EamA" evidence="7">
    <location>
        <begin position="5"/>
        <end position="134"/>
    </location>
</feature>
<dbReference type="PANTHER" id="PTHR32322">
    <property type="entry name" value="INNER MEMBRANE TRANSPORTER"/>
    <property type="match status" value="1"/>
</dbReference>
<name>A0A7X3G4R8_9BURK</name>
<proteinExistence type="inferred from homology"/>
<feature type="transmembrane region" description="Helical" evidence="6">
    <location>
        <begin position="210"/>
        <end position="228"/>
    </location>
</feature>
<dbReference type="RefSeq" id="WP_056328170.1">
    <property type="nucleotide sequence ID" value="NZ_WSES01000009.1"/>
</dbReference>
<evidence type="ECO:0000256" key="1">
    <source>
        <dbReference type="ARBA" id="ARBA00004141"/>
    </source>
</evidence>
<dbReference type="InterPro" id="IPR050638">
    <property type="entry name" value="AA-Vitamin_Transporters"/>
</dbReference>
<gene>
    <name evidence="8" type="ORF">GPY61_27330</name>
</gene>
<dbReference type="Pfam" id="PF00892">
    <property type="entry name" value="EamA"/>
    <property type="match status" value="2"/>
</dbReference>
<evidence type="ECO:0000256" key="4">
    <source>
        <dbReference type="ARBA" id="ARBA00022989"/>
    </source>
</evidence>
<reference evidence="8 9" key="1">
    <citation type="submission" date="2019-12" db="EMBL/GenBank/DDBJ databases">
        <authorList>
            <person name="Li C."/>
            <person name="Zhao J."/>
        </authorList>
    </citation>
    <scope>NUCLEOTIDE SEQUENCE [LARGE SCALE GENOMIC DNA]</scope>
    <source>
        <strain evidence="8 9">NEAU-DD11</strain>
    </source>
</reference>
<evidence type="ECO:0000256" key="2">
    <source>
        <dbReference type="ARBA" id="ARBA00007362"/>
    </source>
</evidence>
<dbReference type="AlphaFoldDB" id="A0A7X3G4R8"/>
<organism evidence="8 9">
    <name type="scientific">Massilia cellulosiltytica</name>
    <dbReference type="NCBI Taxonomy" id="2683234"/>
    <lineage>
        <taxon>Bacteria</taxon>
        <taxon>Pseudomonadati</taxon>
        <taxon>Pseudomonadota</taxon>
        <taxon>Betaproteobacteria</taxon>
        <taxon>Burkholderiales</taxon>
        <taxon>Oxalobacteraceae</taxon>
        <taxon>Telluria group</taxon>
        <taxon>Massilia</taxon>
    </lineage>
</organism>
<feature type="transmembrane region" description="Helical" evidence="6">
    <location>
        <begin position="181"/>
        <end position="198"/>
    </location>
</feature>
<sequence length="288" mass="30034">MNTLFPLLAVCIWTGNTLVTKSAATAIAPAAIAFYRWVLAGAILTPFVARAVWHKRAVVARHWPKLALLGALGMATYQGLAYQAARTTTAINMGVIVATMPLMSALLAAAAGGARPTRATIGGALLSLAGVVVLAAQGAPARLLHGGLHPGDALMVVAVASNAVYGVLLKRWALPLSTWEQLYVQIGFGVLCLAPFWWCAPASPVTAANLPLVLYAGTAASIGAPFCWMNGIKRIGPARAAVFMNLLPLLVALGAWGLLGERLHGYHAAGGALVLAGLLWSQRRSRLH</sequence>
<comment type="subcellular location">
    <subcellularLocation>
        <location evidence="1">Membrane</location>
        <topology evidence="1">Multi-pass membrane protein</topology>
    </subcellularLocation>
</comment>
<keyword evidence="4 6" id="KW-1133">Transmembrane helix</keyword>
<accession>A0A7X3G4R8</accession>
<comment type="similarity">
    <text evidence="2">Belongs to the EamA transporter family.</text>
</comment>
<feature type="transmembrane region" description="Helical" evidence="6">
    <location>
        <begin position="34"/>
        <end position="53"/>
    </location>
</feature>
<evidence type="ECO:0000313" key="9">
    <source>
        <dbReference type="Proteomes" id="UP000443353"/>
    </source>
</evidence>
<dbReference type="PANTHER" id="PTHR32322:SF2">
    <property type="entry name" value="EAMA DOMAIN-CONTAINING PROTEIN"/>
    <property type="match status" value="1"/>
</dbReference>
<feature type="transmembrane region" description="Helical" evidence="6">
    <location>
        <begin position="91"/>
        <end position="112"/>
    </location>
</feature>
<feature type="transmembrane region" description="Helical" evidence="6">
    <location>
        <begin position="119"/>
        <end position="139"/>
    </location>
</feature>
<dbReference type="EMBL" id="WSES01000009">
    <property type="protein sequence ID" value="MVW63645.1"/>
    <property type="molecule type" value="Genomic_DNA"/>
</dbReference>
<dbReference type="InterPro" id="IPR037185">
    <property type="entry name" value="EmrE-like"/>
</dbReference>
<dbReference type="InterPro" id="IPR000620">
    <property type="entry name" value="EamA_dom"/>
</dbReference>
<dbReference type="Proteomes" id="UP000443353">
    <property type="component" value="Unassembled WGS sequence"/>
</dbReference>
<dbReference type="GO" id="GO:0016020">
    <property type="term" value="C:membrane"/>
    <property type="evidence" value="ECO:0007669"/>
    <property type="project" value="UniProtKB-SubCell"/>
</dbReference>
<evidence type="ECO:0000256" key="5">
    <source>
        <dbReference type="ARBA" id="ARBA00023136"/>
    </source>
</evidence>
<comment type="caution">
    <text evidence="8">The sequence shown here is derived from an EMBL/GenBank/DDBJ whole genome shotgun (WGS) entry which is preliminary data.</text>
</comment>
<feature type="transmembrane region" description="Helical" evidence="6">
    <location>
        <begin position="265"/>
        <end position="281"/>
    </location>
</feature>